<name>A0ABU7S3E9_9ACTN</name>
<proteinExistence type="predicted"/>
<protein>
    <submittedName>
        <fullName evidence="2">ABC transporter permease</fullName>
    </submittedName>
</protein>
<keyword evidence="1" id="KW-0472">Membrane</keyword>
<feature type="transmembrane region" description="Helical" evidence="1">
    <location>
        <begin position="260"/>
        <end position="278"/>
    </location>
</feature>
<dbReference type="EMBL" id="JAZGQK010000036">
    <property type="protein sequence ID" value="MEE6263333.1"/>
    <property type="molecule type" value="Genomic_DNA"/>
</dbReference>
<keyword evidence="3" id="KW-1185">Reference proteome</keyword>
<dbReference type="Proteomes" id="UP001332243">
    <property type="component" value="Unassembled WGS sequence"/>
</dbReference>
<evidence type="ECO:0000313" key="2">
    <source>
        <dbReference type="EMBL" id="MEE6263333.1"/>
    </source>
</evidence>
<gene>
    <name evidence="2" type="ORF">V1633_33135</name>
</gene>
<evidence type="ECO:0000256" key="1">
    <source>
        <dbReference type="SAM" id="Phobius"/>
    </source>
</evidence>
<evidence type="ECO:0000313" key="3">
    <source>
        <dbReference type="Proteomes" id="UP001332243"/>
    </source>
</evidence>
<feature type="transmembrane region" description="Helical" evidence="1">
    <location>
        <begin position="127"/>
        <end position="151"/>
    </location>
</feature>
<dbReference type="RefSeq" id="WP_331218265.1">
    <property type="nucleotide sequence ID" value="NZ_JAZGQK010000036.1"/>
</dbReference>
<sequence>MNQPTGVIHDIGYQRYTGARLGRRHLVSTLYLHGLRAAFGLGRSAKAKIFPWMIVGVVGAVAAVLTAVRAQTGQPALSYAEFPETLSILIIFFCAIVAPELASRDLHSGVLPLYFARPLRRGDYAMARLAALVTATFLLLAGPLTVMFAGAAFGAERIGAVWGEFGDYLAALGYVAVHAVVFSVLSLLVAALLRRRAVAAGAIVGAFLLTTPVYGVLMVLPYERATQLAGLASPVTLVGGIGDWAFESGGEFGVGGYGPLYAIAALAFVALGILLLLARYRKVAAK</sequence>
<keyword evidence="1" id="KW-1133">Transmembrane helix</keyword>
<comment type="caution">
    <text evidence="2">The sequence shown here is derived from an EMBL/GenBank/DDBJ whole genome shotgun (WGS) entry which is preliminary data.</text>
</comment>
<feature type="transmembrane region" description="Helical" evidence="1">
    <location>
        <begin position="200"/>
        <end position="222"/>
    </location>
</feature>
<feature type="transmembrane region" description="Helical" evidence="1">
    <location>
        <begin position="171"/>
        <end position="193"/>
    </location>
</feature>
<feature type="transmembrane region" description="Helical" evidence="1">
    <location>
        <begin position="49"/>
        <end position="68"/>
    </location>
</feature>
<keyword evidence="1" id="KW-0812">Transmembrane</keyword>
<accession>A0ABU7S3E9</accession>
<organism evidence="2 3">
    <name type="scientific">Plantactinospora sonchi</name>
    <dbReference type="NCBI Taxonomy" id="1544735"/>
    <lineage>
        <taxon>Bacteria</taxon>
        <taxon>Bacillati</taxon>
        <taxon>Actinomycetota</taxon>
        <taxon>Actinomycetes</taxon>
        <taxon>Micromonosporales</taxon>
        <taxon>Micromonosporaceae</taxon>
        <taxon>Plantactinospora</taxon>
    </lineage>
</organism>
<reference evidence="2 3" key="1">
    <citation type="submission" date="2024-01" db="EMBL/GenBank/DDBJ databases">
        <title>Genome insights into Plantactinospora sonchi sp. nov.</title>
        <authorList>
            <person name="Wang L."/>
        </authorList>
    </citation>
    <scope>NUCLEOTIDE SEQUENCE [LARGE SCALE GENOMIC DNA]</scope>
    <source>
        <strain evidence="2 3">NEAU-QY2</strain>
    </source>
</reference>